<reference evidence="2" key="1">
    <citation type="submission" date="2011-05" db="EMBL/GenBank/DDBJ databases">
        <authorList>
            <person name="Richards S.R."/>
            <person name="Qu J."/>
            <person name="Jiang H."/>
            <person name="Jhangiani S.N."/>
            <person name="Agravi P."/>
            <person name="Goodspeed R."/>
            <person name="Gross S."/>
            <person name="Mandapat C."/>
            <person name="Jackson L."/>
            <person name="Mathew T."/>
            <person name="Pu L."/>
            <person name="Thornton R."/>
            <person name="Saada N."/>
            <person name="Wilczek-Boney K.B."/>
            <person name="Lee S."/>
            <person name="Kovar C."/>
            <person name="Wu Y."/>
            <person name="Scherer S.E."/>
            <person name="Worley K.C."/>
            <person name="Muzny D.M."/>
            <person name="Gibbs R."/>
        </authorList>
    </citation>
    <scope>NUCLEOTIDE SEQUENCE</scope>
    <source>
        <strain evidence="2">Brora</strain>
    </source>
</reference>
<name>T1IM29_STRMM</name>
<organism evidence="1 2">
    <name type="scientific">Strigamia maritima</name>
    <name type="common">European centipede</name>
    <name type="synonym">Geophilus maritimus</name>
    <dbReference type="NCBI Taxonomy" id="126957"/>
    <lineage>
        <taxon>Eukaryota</taxon>
        <taxon>Metazoa</taxon>
        <taxon>Ecdysozoa</taxon>
        <taxon>Arthropoda</taxon>
        <taxon>Myriapoda</taxon>
        <taxon>Chilopoda</taxon>
        <taxon>Pleurostigmophora</taxon>
        <taxon>Geophilomorpha</taxon>
        <taxon>Linotaeniidae</taxon>
        <taxon>Strigamia</taxon>
    </lineage>
</organism>
<proteinExistence type="predicted"/>
<dbReference type="EMBL" id="JH430957">
    <property type="status" value="NOT_ANNOTATED_CDS"/>
    <property type="molecule type" value="Genomic_DNA"/>
</dbReference>
<dbReference type="HOGENOM" id="CLU_1416809_0_0_1"/>
<protein>
    <submittedName>
        <fullName evidence="1">Uncharacterized protein</fullName>
    </submittedName>
</protein>
<dbReference type="AlphaFoldDB" id="T1IM29"/>
<accession>T1IM29</accession>
<sequence length="192" mass="21664">MLNLAETVTFKKKAAFVDVAMSAFLILMKEARAISIFSMVCQSLLYANQELSVASTLIHVEPAFLGTRRGRKLPSPASLWPPLGLQNSAPESFHVKFWAAALQLVKALRFRAPPPFVAGNTNSSKRHLVPITTTSAKALPYNSFMQLYKCIHYWFAMFIRIIGSWKVKRLIKRIKFFMRVPHAEIVLAVETP</sequence>
<evidence type="ECO:0000313" key="2">
    <source>
        <dbReference type="Proteomes" id="UP000014500"/>
    </source>
</evidence>
<dbReference type="EnsemblMetazoa" id="SMAR002023-RA">
    <property type="protein sequence ID" value="SMAR002023-PA"/>
    <property type="gene ID" value="SMAR002023"/>
</dbReference>
<keyword evidence="2" id="KW-1185">Reference proteome</keyword>
<reference evidence="1" key="2">
    <citation type="submission" date="2015-02" db="UniProtKB">
        <authorList>
            <consortium name="EnsemblMetazoa"/>
        </authorList>
    </citation>
    <scope>IDENTIFICATION</scope>
</reference>
<evidence type="ECO:0000313" key="1">
    <source>
        <dbReference type="EnsemblMetazoa" id="SMAR002023-PA"/>
    </source>
</evidence>
<dbReference type="Proteomes" id="UP000014500">
    <property type="component" value="Unassembled WGS sequence"/>
</dbReference>